<keyword evidence="4" id="KW-1185">Reference proteome</keyword>
<evidence type="ECO:0000313" key="3">
    <source>
        <dbReference type="EMBL" id="RCK65422.1"/>
    </source>
</evidence>
<comment type="caution">
    <text evidence="3">The sequence shown here is derived from an EMBL/GenBank/DDBJ whole genome shotgun (WGS) entry which is preliminary data.</text>
</comment>
<evidence type="ECO:0000313" key="4">
    <source>
        <dbReference type="Proteomes" id="UP000253472"/>
    </source>
</evidence>
<dbReference type="EMBL" id="QLNQ01000020">
    <property type="protein sequence ID" value="RCK65422.1"/>
    <property type="molecule type" value="Genomic_DNA"/>
</dbReference>
<evidence type="ECO:0000256" key="2">
    <source>
        <dbReference type="SAM" id="MobiDB-lite"/>
    </source>
</evidence>
<feature type="compositionally biased region" description="Basic and acidic residues" evidence="2">
    <location>
        <begin position="301"/>
        <end position="316"/>
    </location>
</feature>
<dbReference type="STRING" id="5486.A0A367YKB5"/>
<feature type="compositionally biased region" description="Basic and acidic residues" evidence="2">
    <location>
        <begin position="281"/>
        <end position="292"/>
    </location>
</feature>
<evidence type="ECO:0000256" key="1">
    <source>
        <dbReference type="SAM" id="Coils"/>
    </source>
</evidence>
<dbReference type="AlphaFoldDB" id="A0A367YKB5"/>
<proteinExistence type="predicted"/>
<feature type="compositionally biased region" description="Low complexity" evidence="2">
    <location>
        <begin position="452"/>
        <end position="462"/>
    </location>
</feature>
<dbReference type="OrthoDB" id="4093878at2759"/>
<protein>
    <submittedName>
        <fullName evidence="3">Uncharacterized protein</fullName>
    </submittedName>
</protein>
<keyword evidence="1" id="KW-0175">Coiled coil</keyword>
<feature type="region of interest" description="Disordered" evidence="2">
    <location>
        <begin position="280"/>
        <end position="316"/>
    </location>
</feature>
<organism evidence="3 4">
    <name type="scientific">Candida viswanathii</name>
    <dbReference type="NCBI Taxonomy" id="5486"/>
    <lineage>
        <taxon>Eukaryota</taxon>
        <taxon>Fungi</taxon>
        <taxon>Dikarya</taxon>
        <taxon>Ascomycota</taxon>
        <taxon>Saccharomycotina</taxon>
        <taxon>Pichiomycetes</taxon>
        <taxon>Debaryomycetaceae</taxon>
        <taxon>Candida/Lodderomyces clade</taxon>
        <taxon>Candida</taxon>
    </lineage>
</organism>
<accession>A0A367YKB5</accession>
<feature type="compositionally biased region" description="Polar residues" evidence="2">
    <location>
        <begin position="412"/>
        <end position="424"/>
    </location>
</feature>
<dbReference type="Proteomes" id="UP000253472">
    <property type="component" value="Unassembled WGS sequence"/>
</dbReference>
<sequence>MFTPFYYDPYTQGYDDVDGADAIDLESLFDLLHQHQFYHKENTRPRIVKKLETEDEFQIQIFKPYGNFQNYEVSVVRSTPPIVNVVITSIQDNFQTSIPFNVNYIDIQNINWQWYKAENLLVLNIPKRIHFVHSNVQDILNCLLGHQEEEDEEDGEAELDAHLDNSLADHDKLIAEATAALKNPQQQPYSDKQVQQDFQSKARATTAAAKAAQAGKKREQFIRAKKELEAQRKAQQDYQDKYGDLAARDANLQDTVQEHEDLIALAVNALKQVSGSSSKQVKQDLQAKEEHLAAGAQAAAEARKKEEADKVTSEIEAQRRAAHAKILAAQKELEEIAKKEAEAEKAHNVARQRELEQAKAKVEAEEHEAEDAELAKKQEYEEFVKKQQEFLQQFFGLNLGPVIPGPNGANAFYTNDKANGNGNSKQPQAAKKEKPKVAPKPKQFKSSPKVPTVASAAVTAASNGKKAGKLRHSPSLEEVEDEESVLYNKKFGH</sequence>
<feature type="coiled-coil region" evidence="1">
    <location>
        <begin position="319"/>
        <end position="382"/>
    </location>
</feature>
<reference evidence="3 4" key="1">
    <citation type="submission" date="2018-06" db="EMBL/GenBank/DDBJ databases">
        <title>Whole genome sequencing of Candida tropicalis (genome annotated by CSBL at Korea University).</title>
        <authorList>
            <person name="Ahn J."/>
        </authorList>
    </citation>
    <scope>NUCLEOTIDE SEQUENCE [LARGE SCALE GENOMIC DNA]</scope>
    <source>
        <strain evidence="3 4">ATCC 20962</strain>
    </source>
</reference>
<gene>
    <name evidence="3" type="ORF">Cantr_01363</name>
</gene>
<feature type="region of interest" description="Disordered" evidence="2">
    <location>
        <begin position="406"/>
        <end position="493"/>
    </location>
</feature>
<name>A0A367YKB5_9ASCO</name>